<comment type="caution">
    <text evidence="3">The sequence shown here is derived from an EMBL/GenBank/DDBJ whole genome shotgun (WGS) entry which is preliminary data.</text>
</comment>
<dbReference type="PANTHER" id="PTHR13225">
    <property type="entry name" value="MISEXPRESSION SUPPRESSOR OF RAS 6"/>
    <property type="match status" value="1"/>
</dbReference>
<dbReference type="InterPro" id="IPR024131">
    <property type="entry name" value="UPF0489"/>
</dbReference>
<dbReference type="PANTHER" id="PTHR13225:SF3">
    <property type="entry name" value="UPF0489 PROTEIN C5ORF22"/>
    <property type="match status" value="1"/>
</dbReference>
<dbReference type="EMBL" id="JAHRIQ010031112">
    <property type="protein sequence ID" value="MEQ2231200.1"/>
    <property type="molecule type" value="Genomic_DNA"/>
</dbReference>
<accession>A0ABV0TFM3</accession>
<keyword evidence="4" id="KW-1185">Reference proteome</keyword>
<name>A0ABV0TFM3_9TELE</name>
<reference evidence="3 4" key="1">
    <citation type="submission" date="2021-06" db="EMBL/GenBank/DDBJ databases">
        <authorList>
            <person name="Palmer J.M."/>
        </authorList>
    </citation>
    <scope>NUCLEOTIDE SEQUENCE [LARGE SCALE GENOMIC DNA]</scope>
    <source>
        <strain evidence="4">if_2019</strain>
        <tissue evidence="3">Muscle</tissue>
    </source>
</reference>
<proteinExistence type="inferred from homology"/>
<evidence type="ECO:0000313" key="4">
    <source>
        <dbReference type="Proteomes" id="UP001482620"/>
    </source>
</evidence>
<organism evidence="3 4">
    <name type="scientific">Ilyodon furcidens</name>
    <name type="common">goldbreast splitfin</name>
    <dbReference type="NCBI Taxonomy" id="33524"/>
    <lineage>
        <taxon>Eukaryota</taxon>
        <taxon>Metazoa</taxon>
        <taxon>Chordata</taxon>
        <taxon>Craniata</taxon>
        <taxon>Vertebrata</taxon>
        <taxon>Euteleostomi</taxon>
        <taxon>Actinopterygii</taxon>
        <taxon>Neopterygii</taxon>
        <taxon>Teleostei</taxon>
        <taxon>Neoteleostei</taxon>
        <taxon>Acanthomorphata</taxon>
        <taxon>Ovalentaria</taxon>
        <taxon>Atherinomorphae</taxon>
        <taxon>Cyprinodontiformes</taxon>
        <taxon>Goodeidae</taxon>
        <taxon>Ilyodon</taxon>
    </lineage>
</organism>
<dbReference type="Pfam" id="PF12640">
    <property type="entry name" value="UPF0489"/>
    <property type="match status" value="1"/>
</dbReference>
<feature type="region of interest" description="Disordered" evidence="2">
    <location>
        <begin position="75"/>
        <end position="97"/>
    </location>
</feature>
<evidence type="ECO:0000256" key="1">
    <source>
        <dbReference type="ARBA" id="ARBA00007099"/>
    </source>
</evidence>
<evidence type="ECO:0000313" key="3">
    <source>
        <dbReference type="EMBL" id="MEQ2231200.1"/>
    </source>
</evidence>
<protein>
    <submittedName>
        <fullName evidence="3">Uncharacterized protein</fullName>
    </submittedName>
</protein>
<gene>
    <name evidence="3" type="ORF">ILYODFUR_037100</name>
</gene>
<sequence>MVYAGHLCCVVWLHPYWAQQIREGEHTIKVGRDSSTSTIRVTSTDNYFLSDGLYVCDEQLENSKLLRLNVVRVHPVKPSSGSVPDSGSSGGDLQQAD</sequence>
<feature type="compositionally biased region" description="Low complexity" evidence="2">
    <location>
        <begin position="78"/>
        <end position="87"/>
    </location>
</feature>
<dbReference type="Proteomes" id="UP001482620">
    <property type="component" value="Unassembled WGS sequence"/>
</dbReference>
<evidence type="ECO:0000256" key="2">
    <source>
        <dbReference type="SAM" id="MobiDB-lite"/>
    </source>
</evidence>
<comment type="similarity">
    <text evidence="1">Belongs to the UPF0489 family.</text>
</comment>